<sequence length="150" mass="16042">MRTLGALMGVGESGHRGTVIRILVPSAGVYTYECIVSEGSMYLRCTGDRRLPSLDSETAAPAADCDSSCNCQHRACHTPRSASDVALPLVRTSSFSYALVLSTRAVRAGLGRRADLFYILGLSSPQLTISPLVDRAHQSAPGRPLQRPKP</sequence>
<evidence type="ECO:0000313" key="2">
    <source>
        <dbReference type="Proteomes" id="UP000308197"/>
    </source>
</evidence>
<dbReference type="AlphaFoldDB" id="A0A5C3PEN9"/>
<evidence type="ECO:0000313" key="1">
    <source>
        <dbReference type="EMBL" id="TFK86690.1"/>
    </source>
</evidence>
<dbReference type="InParanoid" id="A0A5C3PEN9"/>
<reference evidence="1 2" key="1">
    <citation type="journal article" date="2019" name="Nat. Ecol. Evol.">
        <title>Megaphylogeny resolves global patterns of mushroom evolution.</title>
        <authorList>
            <person name="Varga T."/>
            <person name="Krizsan K."/>
            <person name="Foldi C."/>
            <person name="Dima B."/>
            <person name="Sanchez-Garcia M."/>
            <person name="Sanchez-Ramirez S."/>
            <person name="Szollosi G.J."/>
            <person name="Szarkandi J.G."/>
            <person name="Papp V."/>
            <person name="Albert L."/>
            <person name="Andreopoulos W."/>
            <person name="Angelini C."/>
            <person name="Antonin V."/>
            <person name="Barry K.W."/>
            <person name="Bougher N.L."/>
            <person name="Buchanan P."/>
            <person name="Buyck B."/>
            <person name="Bense V."/>
            <person name="Catcheside P."/>
            <person name="Chovatia M."/>
            <person name="Cooper J."/>
            <person name="Damon W."/>
            <person name="Desjardin D."/>
            <person name="Finy P."/>
            <person name="Geml J."/>
            <person name="Haridas S."/>
            <person name="Hughes K."/>
            <person name="Justo A."/>
            <person name="Karasinski D."/>
            <person name="Kautmanova I."/>
            <person name="Kiss B."/>
            <person name="Kocsube S."/>
            <person name="Kotiranta H."/>
            <person name="LaButti K.M."/>
            <person name="Lechner B.E."/>
            <person name="Liimatainen K."/>
            <person name="Lipzen A."/>
            <person name="Lukacs Z."/>
            <person name="Mihaltcheva S."/>
            <person name="Morgado L.N."/>
            <person name="Niskanen T."/>
            <person name="Noordeloos M.E."/>
            <person name="Ohm R.A."/>
            <person name="Ortiz-Santana B."/>
            <person name="Ovrebo C."/>
            <person name="Racz N."/>
            <person name="Riley R."/>
            <person name="Savchenko A."/>
            <person name="Shiryaev A."/>
            <person name="Soop K."/>
            <person name="Spirin V."/>
            <person name="Szebenyi C."/>
            <person name="Tomsovsky M."/>
            <person name="Tulloss R.E."/>
            <person name="Uehling J."/>
            <person name="Grigoriev I.V."/>
            <person name="Vagvolgyi C."/>
            <person name="Papp T."/>
            <person name="Martin F.M."/>
            <person name="Miettinen O."/>
            <person name="Hibbett D.S."/>
            <person name="Nagy L.G."/>
        </authorList>
    </citation>
    <scope>NUCLEOTIDE SEQUENCE [LARGE SCALE GENOMIC DNA]</scope>
    <source>
        <strain evidence="1 2">HHB13444</strain>
    </source>
</reference>
<proteinExistence type="predicted"/>
<dbReference type="EMBL" id="ML211188">
    <property type="protein sequence ID" value="TFK86690.1"/>
    <property type="molecule type" value="Genomic_DNA"/>
</dbReference>
<protein>
    <submittedName>
        <fullName evidence="1">Uncharacterized protein</fullName>
    </submittedName>
</protein>
<name>A0A5C3PEN9_9APHY</name>
<keyword evidence="2" id="KW-1185">Reference proteome</keyword>
<accession>A0A5C3PEN9</accession>
<gene>
    <name evidence="1" type="ORF">K466DRAFT_143202</name>
</gene>
<organism evidence="1 2">
    <name type="scientific">Polyporus arcularius HHB13444</name>
    <dbReference type="NCBI Taxonomy" id="1314778"/>
    <lineage>
        <taxon>Eukaryota</taxon>
        <taxon>Fungi</taxon>
        <taxon>Dikarya</taxon>
        <taxon>Basidiomycota</taxon>
        <taxon>Agaricomycotina</taxon>
        <taxon>Agaricomycetes</taxon>
        <taxon>Polyporales</taxon>
        <taxon>Polyporaceae</taxon>
        <taxon>Polyporus</taxon>
    </lineage>
</organism>
<dbReference type="Proteomes" id="UP000308197">
    <property type="component" value="Unassembled WGS sequence"/>
</dbReference>